<dbReference type="Pfam" id="PF00753">
    <property type="entry name" value="Lactamase_B"/>
    <property type="match status" value="1"/>
</dbReference>
<evidence type="ECO:0000313" key="9">
    <source>
        <dbReference type="EMBL" id="KKP53054.1"/>
    </source>
</evidence>
<dbReference type="InterPro" id="IPR036866">
    <property type="entry name" value="RibonucZ/Hydroxyglut_hydro"/>
</dbReference>
<dbReference type="GO" id="GO:0003723">
    <property type="term" value="F:RNA binding"/>
    <property type="evidence" value="ECO:0007669"/>
    <property type="project" value="UniProtKB-KW"/>
</dbReference>
<evidence type="ECO:0000313" key="10">
    <source>
        <dbReference type="Proteomes" id="UP000034045"/>
    </source>
</evidence>
<gene>
    <name evidence="9" type="ORF">UR42_C0001G0021</name>
</gene>
<dbReference type="PANTHER" id="PTHR43694:SF1">
    <property type="entry name" value="RIBONUCLEASE J"/>
    <property type="match status" value="1"/>
</dbReference>
<sequence>MNSYKLHFIPLGGIVGVTKNMYVYEMYNDDKLKDIVIVDCGIGFPKEKELGVDFVIPDISYLMDKKQFIRAILITHGHEDHTSALPLLYDDLGRPPVYASLLTSMFIENKFKDKHKKILVNRVDFNKEYIFGDFRVSYLTMTHSIPDTTHIIIKTPVGTIYHGSDFKLDLTPPYGPGPDFYKIAKAGHEGILCLLSDCLGSEREGLTLSENIVGQTFEDEMRKTKGKFIMTTFSSNISRIRQCVDAAIKFNRKICFLGRSMRENTKIAASIGYLPIPQSLFIKEEEVSRFPPAKICLIVAGSQGQYGSALSKLADRQNKNIAIKSGDKIIFSSDPIPGNENGVYETIEQLSEEGADVVYSDIADQLHSSGHGNQEDLKFLVRFTNPKYFIPIGGTIRHQKQYENLVEQLGYAKKDVYSLNEGETVWFVKNKAYKGDKIETKNIYVDAYGIGDVGSVILRDRKTLATDGIVFAITVVDNKGLLIGKPKIFSRGFIFEKDEGRLYIQAEDMIEDVFKIKNDKAFDQGKMQYDVIKNLEEFFRKATGRKPLIVAEVIQL</sequence>
<dbReference type="Gene3D" id="3.10.20.580">
    <property type="match status" value="1"/>
</dbReference>
<dbReference type="GO" id="GO:0046872">
    <property type="term" value="F:metal ion binding"/>
    <property type="evidence" value="ECO:0007669"/>
    <property type="project" value="UniProtKB-KW"/>
</dbReference>
<dbReference type="PATRIC" id="fig|1618476.3.peg.18"/>
<dbReference type="InterPro" id="IPR011108">
    <property type="entry name" value="RMMBL"/>
</dbReference>
<comment type="caution">
    <text evidence="9">The sequence shown here is derived from an EMBL/GenBank/DDBJ whole genome shotgun (WGS) entry which is preliminary data.</text>
</comment>
<keyword evidence="3" id="KW-0479">Metal-binding</keyword>
<evidence type="ECO:0000256" key="2">
    <source>
        <dbReference type="ARBA" id="ARBA00022722"/>
    </source>
</evidence>
<keyword evidence="1" id="KW-0963">Cytoplasm</keyword>
<evidence type="ECO:0000256" key="5">
    <source>
        <dbReference type="ARBA" id="ARBA00022833"/>
    </source>
</evidence>
<keyword evidence="2" id="KW-0540">Nuclease</keyword>
<proteinExistence type="predicted"/>
<dbReference type="Pfam" id="PF22505">
    <property type="entry name" value="RNase_J_b_CASP"/>
    <property type="match status" value="1"/>
</dbReference>
<keyword evidence="7" id="KW-0694">RNA-binding</keyword>
<keyword evidence="4" id="KW-0378">Hydrolase</keyword>
<evidence type="ECO:0000256" key="6">
    <source>
        <dbReference type="ARBA" id="ARBA00022839"/>
    </source>
</evidence>
<dbReference type="Gene3D" id="3.60.15.10">
    <property type="entry name" value="Ribonuclease Z/Hydroxyacylglutathione hydrolase-like"/>
    <property type="match status" value="1"/>
</dbReference>
<name>A0A0G0A8C2_9BACT</name>
<dbReference type="CDD" id="cd07714">
    <property type="entry name" value="RNaseJ_MBL-fold"/>
    <property type="match status" value="1"/>
</dbReference>
<organism evidence="9 10">
    <name type="scientific">Candidatus Roizmanbacteria bacterium GW2011_GWA2_33_33</name>
    <dbReference type="NCBI Taxonomy" id="1618476"/>
    <lineage>
        <taxon>Bacteria</taxon>
        <taxon>Candidatus Roizmaniibacteriota</taxon>
    </lineage>
</organism>
<dbReference type="InterPro" id="IPR042173">
    <property type="entry name" value="RNase_J_2"/>
</dbReference>
<dbReference type="InterPro" id="IPR055132">
    <property type="entry name" value="RNase_J_b_CASP"/>
</dbReference>
<dbReference type="Gene3D" id="3.40.50.10710">
    <property type="entry name" value="Metallo-hydrolase/oxidoreductase"/>
    <property type="match status" value="1"/>
</dbReference>
<protein>
    <submittedName>
        <fullName evidence="9">Beta-lactamase domain protein</fullName>
    </submittedName>
</protein>
<dbReference type="SMART" id="SM00849">
    <property type="entry name" value="Lactamase_B"/>
    <property type="match status" value="1"/>
</dbReference>
<evidence type="ECO:0000256" key="7">
    <source>
        <dbReference type="ARBA" id="ARBA00022884"/>
    </source>
</evidence>
<feature type="domain" description="Metallo-beta-lactamase" evidence="8">
    <location>
        <begin position="18"/>
        <end position="217"/>
    </location>
</feature>
<dbReference type="GO" id="GO:0004527">
    <property type="term" value="F:exonuclease activity"/>
    <property type="evidence" value="ECO:0007669"/>
    <property type="project" value="UniProtKB-KW"/>
</dbReference>
<dbReference type="NCBIfam" id="TIGR00649">
    <property type="entry name" value="MG423"/>
    <property type="match status" value="1"/>
</dbReference>
<dbReference type="PANTHER" id="PTHR43694">
    <property type="entry name" value="RIBONUCLEASE J"/>
    <property type="match status" value="1"/>
</dbReference>
<dbReference type="Proteomes" id="UP000034045">
    <property type="component" value="Unassembled WGS sequence"/>
</dbReference>
<evidence type="ECO:0000256" key="4">
    <source>
        <dbReference type="ARBA" id="ARBA00022801"/>
    </source>
</evidence>
<evidence type="ECO:0000256" key="3">
    <source>
        <dbReference type="ARBA" id="ARBA00022723"/>
    </source>
</evidence>
<dbReference type="SUPFAM" id="SSF56281">
    <property type="entry name" value="Metallo-hydrolase/oxidoreductase"/>
    <property type="match status" value="1"/>
</dbReference>
<keyword evidence="6" id="KW-0269">Exonuclease</keyword>
<dbReference type="EMBL" id="LBPD01000001">
    <property type="protein sequence ID" value="KKP53054.1"/>
    <property type="molecule type" value="Genomic_DNA"/>
</dbReference>
<dbReference type="AlphaFoldDB" id="A0A0G0A8C2"/>
<evidence type="ECO:0000256" key="1">
    <source>
        <dbReference type="ARBA" id="ARBA00022490"/>
    </source>
</evidence>
<dbReference type="InterPro" id="IPR041636">
    <property type="entry name" value="RNase_J_C"/>
</dbReference>
<accession>A0A0G0A8C2</accession>
<dbReference type="Pfam" id="PF17770">
    <property type="entry name" value="RNase_J_C"/>
    <property type="match status" value="1"/>
</dbReference>
<reference evidence="9 10" key="1">
    <citation type="journal article" date="2015" name="Nature">
        <title>rRNA introns, odd ribosomes, and small enigmatic genomes across a large radiation of phyla.</title>
        <authorList>
            <person name="Brown C.T."/>
            <person name="Hug L.A."/>
            <person name="Thomas B.C."/>
            <person name="Sharon I."/>
            <person name="Castelle C.J."/>
            <person name="Singh A."/>
            <person name="Wilkins M.J."/>
            <person name="Williams K.H."/>
            <person name="Banfield J.F."/>
        </authorList>
    </citation>
    <scope>NUCLEOTIDE SEQUENCE [LARGE SCALE GENOMIC DNA]</scope>
</reference>
<dbReference type="InterPro" id="IPR001279">
    <property type="entry name" value="Metallo-B-lactamas"/>
</dbReference>
<evidence type="ECO:0000259" key="8">
    <source>
        <dbReference type="SMART" id="SM00849"/>
    </source>
</evidence>
<keyword evidence="5" id="KW-0862">Zinc</keyword>
<dbReference type="InterPro" id="IPR004613">
    <property type="entry name" value="RNase_J"/>
</dbReference>
<dbReference type="Pfam" id="PF07521">
    <property type="entry name" value="RMMBL"/>
    <property type="match status" value="1"/>
</dbReference>